<dbReference type="PROSITE" id="PS01036">
    <property type="entry name" value="HSP70_3"/>
    <property type="match status" value="1"/>
</dbReference>
<evidence type="ECO:0000256" key="3">
    <source>
        <dbReference type="ARBA" id="ARBA00022840"/>
    </source>
</evidence>
<dbReference type="EMBL" id="CAMKVN010002506">
    <property type="protein sequence ID" value="CAI2181391.1"/>
    <property type="molecule type" value="Genomic_DNA"/>
</dbReference>
<organism evidence="7 8">
    <name type="scientific">Funneliformis geosporum</name>
    <dbReference type="NCBI Taxonomy" id="1117311"/>
    <lineage>
        <taxon>Eukaryota</taxon>
        <taxon>Fungi</taxon>
        <taxon>Fungi incertae sedis</taxon>
        <taxon>Mucoromycota</taxon>
        <taxon>Glomeromycotina</taxon>
        <taxon>Glomeromycetes</taxon>
        <taxon>Glomerales</taxon>
        <taxon>Glomeraceae</taxon>
        <taxon>Funneliformis</taxon>
    </lineage>
</organism>
<dbReference type="Gene3D" id="3.30.420.40">
    <property type="match status" value="5"/>
</dbReference>
<keyword evidence="3 4" id="KW-0067">ATP-binding</keyword>
<gene>
    <name evidence="7" type="ORF">FWILDA_LOCUS10062</name>
</gene>
<dbReference type="InterPro" id="IPR018181">
    <property type="entry name" value="Heat_shock_70_CS"/>
</dbReference>
<evidence type="ECO:0000256" key="2">
    <source>
        <dbReference type="ARBA" id="ARBA00022741"/>
    </source>
</evidence>
<feature type="compositionally biased region" description="Low complexity" evidence="5">
    <location>
        <begin position="39"/>
        <end position="49"/>
    </location>
</feature>
<keyword evidence="6" id="KW-0472">Membrane</keyword>
<dbReference type="FunFam" id="3.30.30.30:FF:000001">
    <property type="entry name" value="heat shock 70 kDa protein-like"/>
    <property type="match status" value="1"/>
</dbReference>
<feature type="transmembrane region" description="Helical" evidence="6">
    <location>
        <begin position="449"/>
        <end position="466"/>
    </location>
</feature>
<evidence type="ECO:0000313" key="7">
    <source>
        <dbReference type="EMBL" id="CAI2181391.1"/>
    </source>
</evidence>
<evidence type="ECO:0000256" key="6">
    <source>
        <dbReference type="SAM" id="Phobius"/>
    </source>
</evidence>
<sequence length="549" mass="60973">MEIDVEVCCQTEESTPRNEAGCQTEEGASPARIETIATSQNPSHNNNQSPERDRGNHFGIDLGTTYSCVGVWINDRVEIIANDHVGRNFNDQKVQSDMKHWPFKIIDKNGMPYIQVDFKGEKKDFSPEEISSMILVKMKETAEAYLGTKVNNAVISSPAYFNSSQRQSIKDACVIAGLNVLRIINTTSLAAIAYGGGTFDVSLLTIEEGIHEVKAVAGDSHLGGEDLITDLTACERAKRDLSTSPQTFIEIDSLFEGIDFYTSLTRVRFESTMKLVEKVLRDSKIDENQIHEIVLVGGSTRIPKIQKLVSEFFNNKVPNKSVHPDEAMAYGAAILAAILTGDTSEKTQDLLLLDVAALSLGIETTGGVMKPLIKRNTIILTKKSEILTTNSDNQSGILILVYEGERARTKNNNLLGKFELTGIAPAQRGIPKIEIVIDIDANCILNARIGYSTIIFIIVIFKVAAVDKTTGRSNKITITNDNGRLSKEEIDLTEEMKYREDDEKIQARNRLESYAFNLRNTLDDELHRINLLKDAIQESIKWLENNKGK</sequence>
<dbReference type="Gene3D" id="3.30.30.30">
    <property type="match status" value="1"/>
</dbReference>
<name>A0A9W4SUI5_9GLOM</name>
<comment type="similarity">
    <text evidence="1 4">Belongs to the heat shock protein 70 family.</text>
</comment>
<keyword evidence="6" id="KW-1133">Transmembrane helix</keyword>
<evidence type="ECO:0000256" key="1">
    <source>
        <dbReference type="ARBA" id="ARBA00007381"/>
    </source>
</evidence>
<comment type="caution">
    <text evidence="7">The sequence shown here is derived from an EMBL/GenBank/DDBJ whole genome shotgun (WGS) entry which is preliminary data.</text>
</comment>
<dbReference type="Proteomes" id="UP001153678">
    <property type="component" value="Unassembled WGS sequence"/>
</dbReference>
<dbReference type="InterPro" id="IPR029047">
    <property type="entry name" value="HSP70_peptide-bd_sf"/>
</dbReference>
<evidence type="ECO:0000256" key="4">
    <source>
        <dbReference type="RuleBase" id="RU003322"/>
    </source>
</evidence>
<proteinExistence type="inferred from homology"/>
<feature type="region of interest" description="Disordered" evidence="5">
    <location>
        <begin position="37"/>
        <end position="57"/>
    </location>
</feature>
<dbReference type="FunFam" id="3.30.420.40:FF:000028">
    <property type="entry name" value="heat shock 70 kDa protein-like"/>
    <property type="match status" value="1"/>
</dbReference>
<keyword evidence="2 4" id="KW-0547">Nucleotide-binding</keyword>
<dbReference type="GO" id="GO:0005524">
    <property type="term" value="F:ATP binding"/>
    <property type="evidence" value="ECO:0007669"/>
    <property type="project" value="UniProtKB-KW"/>
</dbReference>
<evidence type="ECO:0000313" key="8">
    <source>
        <dbReference type="Proteomes" id="UP001153678"/>
    </source>
</evidence>
<dbReference type="SUPFAM" id="SSF53067">
    <property type="entry name" value="Actin-like ATPase domain"/>
    <property type="match status" value="2"/>
</dbReference>
<evidence type="ECO:0000256" key="5">
    <source>
        <dbReference type="SAM" id="MobiDB-lite"/>
    </source>
</evidence>
<accession>A0A9W4SUI5</accession>
<dbReference type="PROSITE" id="PS00297">
    <property type="entry name" value="HSP70_1"/>
    <property type="match status" value="1"/>
</dbReference>
<dbReference type="Gene3D" id="3.90.640.10">
    <property type="entry name" value="Actin, Chain A, domain 4"/>
    <property type="match status" value="1"/>
</dbReference>
<dbReference type="OrthoDB" id="2401965at2759"/>
<dbReference type="Pfam" id="PF00012">
    <property type="entry name" value="HSP70"/>
    <property type="match status" value="3"/>
</dbReference>
<dbReference type="SUPFAM" id="SSF100920">
    <property type="entry name" value="Heat shock protein 70kD (HSP70), peptide-binding domain"/>
    <property type="match status" value="1"/>
</dbReference>
<dbReference type="AlphaFoldDB" id="A0A9W4SUI5"/>
<dbReference type="PANTHER" id="PTHR19375">
    <property type="entry name" value="HEAT SHOCK PROTEIN 70KDA"/>
    <property type="match status" value="1"/>
</dbReference>
<dbReference type="Gene3D" id="2.60.34.10">
    <property type="entry name" value="Substrate Binding Domain Of DNAk, Chain A, domain 1"/>
    <property type="match status" value="1"/>
</dbReference>
<keyword evidence="8" id="KW-1185">Reference proteome</keyword>
<keyword evidence="6" id="KW-0812">Transmembrane</keyword>
<dbReference type="InterPro" id="IPR013126">
    <property type="entry name" value="Hsp_70_fam"/>
</dbReference>
<dbReference type="InterPro" id="IPR043129">
    <property type="entry name" value="ATPase_NBD"/>
</dbReference>
<reference evidence="7" key="1">
    <citation type="submission" date="2022-08" db="EMBL/GenBank/DDBJ databases">
        <authorList>
            <person name="Kallberg Y."/>
            <person name="Tangrot J."/>
            <person name="Rosling A."/>
        </authorList>
    </citation>
    <scope>NUCLEOTIDE SEQUENCE</scope>
    <source>
        <strain evidence="7">Wild A</strain>
    </source>
</reference>
<dbReference type="PRINTS" id="PR00301">
    <property type="entry name" value="HEATSHOCK70"/>
</dbReference>
<feature type="region of interest" description="Disordered" evidence="5">
    <location>
        <begin position="9"/>
        <end position="28"/>
    </location>
</feature>
<dbReference type="GO" id="GO:0140662">
    <property type="term" value="F:ATP-dependent protein folding chaperone"/>
    <property type="evidence" value="ECO:0007669"/>
    <property type="project" value="InterPro"/>
</dbReference>
<protein>
    <submittedName>
        <fullName evidence="7">10090_t:CDS:1</fullName>
    </submittedName>
</protein>